<dbReference type="InterPro" id="IPR003782">
    <property type="entry name" value="SCO1/SenC"/>
</dbReference>
<organism evidence="2 3">
    <name type="scientific">Pseudonocardia acidicola</name>
    <dbReference type="NCBI Taxonomy" id="2724939"/>
    <lineage>
        <taxon>Bacteria</taxon>
        <taxon>Bacillati</taxon>
        <taxon>Actinomycetota</taxon>
        <taxon>Actinomycetes</taxon>
        <taxon>Pseudonocardiales</taxon>
        <taxon>Pseudonocardiaceae</taxon>
        <taxon>Pseudonocardia</taxon>
    </lineage>
</organism>
<proteinExistence type="inferred from homology"/>
<protein>
    <submittedName>
        <fullName evidence="2">Uncharacterized protein</fullName>
    </submittedName>
</protein>
<dbReference type="InterPro" id="IPR036249">
    <property type="entry name" value="Thioredoxin-like_sf"/>
</dbReference>
<sequence>MVAPDPARDTPQQMRTWLDQFAPAFIGATGPIDQIVARARAPGIGITPPVTTDGGYQVTHGAQVPAYGREAQAREIDDSGVAPAAIAQDIPPLLAGSDAR</sequence>
<accession>A0ABX1S5K4</accession>
<evidence type="ECO:0000313" key="2">
    <source>
        <dbReference type="EMBL" id="NMH96182.1"/>
    </source>
</evidence>
<comment type="caution">
    <text evidence="2">The sequence shown here is derived from an EMBL/GenBank/DDBJ whole genome shotgun (WGS) entry which is preliminary data.</text>
</comment>
<name>A0ABX1S5K4_9PSEU</name>
<dbReference type="SUPFAM" id="SSF52833">
    <property type="entry name" value="Thioredoxin-like"/>
    <property type="match status" value="1"/>
</dbReference>
<dbReference type="Proteomes" id="UP000820669">
    <property type="component" value="Unassembled WGS sequence"/>
</dbReference>
<dbReference type="EMBL" id="JAAXLA010000003">
    <property type="protein sequence ID" value="NMH96182.1"/>
    <property type="molecule type" value="Genomic_DNA"/>
</dbReference>
<dbReference type="Pfam" id="PF02630">
    <property type="entry name" value="SCO1-SenC"/>
    <property type="match status" value="1"/>
</dbReference>
<gene>
    <name evidence="2" type="ORF">HF526_02420</name>
</gene>
<dbReference type="Gene3D" id="3.40.30.10">
    <property type="entry name" value="Glutaredoxin"/>
    <property type="match status" value="1"/>
</dbReference>
<evidence type="ECO:0000313" key="3">
    <source>
        <dbReference type="Proteomes" id="UP000820669"/>
    </source>
</evidence>
<evidence type="ECO:0000256" key="1">
    <source>
        <dbReference type="ARBA" id="ARBA00010996"/>
    </source>
</evidence>
<reference evidence="2 3" key="1">
    <citation type="submission" date="2020-04" db="EMBL/GenBank/DDBJ databases">
        <authorList>
            <person name="Klaysubun C."/>
            <person name="Duangmal K."/>
            <person name="Lipun K."/>
        </authorList>
    </citation>
    <scope>NUCLEOTIDE SEQUENCE [LARGE SCALE GENOMIC DNA]</scope>
    <source>
        <strain evidence="2 3">K10HN5</strain>
    </source>
</reference>
<keyword evidence="3" id="KW-1185">Reference proteome</keyword>
<comment type="similarity">
    <text evidence="1">Belongs to the SCO1/2 family.</text>
</comment>